<dbReference type="PROSITE" id="PS01095">
    <property type="entry name" value="GH18_1"/>
    <property type="match status" value="1"/>
</dbReference>
<comment type="similarity">
    <text evidence="4">Belongs to the glycosyl hydrolase 18 family.</text>
</comment>
<dbReference type="PANTHER" id="PTHR11177">
    <property type="entry name" value="CHITINASE"/>
    <property type="match status" value="1"/>
</dbReference>
<evidence type="ECO:0000313" key="8">
    <source>
        <dbReference type="Proteomes" id="UP001378592"/>
    </source>
</evidence>
<keyword evidence="5" id="KW-0732">Signal</keyword>
<dbReference type="SMART" id="SM00636">
    <property type="entry name" value="Glyco_18"/>
    <property type="match status" value="1"/>
</dbReference>
<evidence type="ECO:0000256" key="1">
    <source>
        <dbReference type="ARBA" id="ARBA00022801"/>
    </source>
</evidence>
<keyword evidence="2 3" id="KW-0326">Glycosidase</keyword>
<dbReference type="GO" id="GO:0005576">
    <property type="term" value="C:extracellular region"/>
    <property type="evidence" value="ECO:0007669"/>
    <property type="project" value="TreeGrafter"/>
</dbReference>
<dbReference type="SUPFAM" id="SSF51445">
    <property type="entry name" value="(Trans)glycosidases"/>
    <property type="match status" value="1"/>
</dbReference>
<keyword evidence="8" id="KW-1185">Reference proteome</keyword>
<evidence type="ECO:0000313" key="7">
    <source>
        <dbReference type="EMBL" id="KAK7791046.1"/>
    </source>
</evidence>
<dbReference type="InterPro" id="IPR029070">
    <property type="entry name" value="Chitinase_insertion_sf"/>
</dbReference>
<comment type="caution">
    <text evidence="7">The sequence shown here is derived from an EMBL/GenBank/DDBJ whole genome shotgun (WGS) entry which is preliminary data.</text>
</comment>
<dbReference type="SUPFAM" id="SSF54556">
    <property type="entry name" value="Chitinase insertion domain"/>
    <property type="match status" value="1"/>
</dbReference>
<dbReference type="Gene3D" id="3.10.50.10">
    <property type="match status" value="1"/>
</dbReference>
<protein>
    <recommendedName>
        <fullName evidence="6">GH18 domain-containing protein</fullName>
    </recommendedName>
</protein>
<evidence type="ECO:0000256" key="2">
    <source>
        <dbReference type="ARBA" id="ARBA00023295"/>
    </source>
</evidence>
<dbReference type="PANTHER" id="PTHR11177:SF403">
    <property type="entry name" value="CHITINASE 2-RELATED"/>
    <property type="match status" value="1"/>
</dbReference>
<dbReference type="Proteomes" id="UP001378592">
    <property type="component" value="Unassembled WGS sequence"/>
</dbReference>
<dbReference type="EMBL" id="JAZDUA010000566">
    <property type="protein sequence ID" value="KAK7791046.1"/>
    <property type="molecule type" value="Genomic_DNA"/>
</dbReference>
<dbReference type="Gene3D" id="3.20.20.80">
    <property type="entry name" value="Glycosidases"/>
    <property type="match status" value="1"/>
</dbReference>
<dbReference type="GO" id="GO:0006032">
    <property type="term" value="P:chitin catabolic process"/>
    <property type="evidence" value="ECO:0007669"/>
    <property type="project" value="TreeGrafter"/>
</dbReference>
<dbReference type="InterPro" id="IPR001223">
    <property type="entry name" value="Glyco_hydro18_cat"/>
</dbReference>
<feature type="signal peptide" evidence="5">
    <location>
        <begin position="1"/>
        <end position="18"/>
    </location>
</feature>
<dbReference type="InterPro" id="IPR011583">
    <property type="entry name" value="Chitinase_II/V-like_cat"/>
</dbReference>
<dbReference type="CDD" id="cd02872">
    <property type="entry name" value="GH18_chitolectin_chitotriosidase"/>
    <property type="match status" value="1"/>
</dbReference>
<feature type="chain" id="PRO_5043037903" description="GH18 domain-containing protein" evidence="5">
    <location>
        <begin position="19"/>
        <end position="450"/>
    </location>
</feature>
<dbReference type="GO" id="GO:0008061">
    <property type="term" value="F:chitin binding"/>
    <property type="evidence" value="ECO:0007669"/>
    <property type="project" value="InterPro"/>
</dbReference>
<dbReference type="PROSITE" id="PS51910">
    <property type="entry name" value="GH18_2"/>
    <property type="match status" value="1"/>
</dbReference>
<organism evidence="7 8">
    <name type="scientific">Gryllus longicercus</name>
    <dbReference type="NCBI Taxonomy" id="2509291"/>
    <lineage>
        <taxon>Eukaryota</taxon>
        <taxon>Metazoa</taxon>
        <taxon>Ecdysozoa</taxon>
        <taxon>Arthropoda</taxon>
        <taxon>Hexapoda</taxon>
        <taxon>Insecta</taxon>
        <taxon>Pterygota</taxon>
        <taxon>Neoptera</taxon>
        <taxon>Polyneoptera</taxon>
        <taxon>Orthoptera</taxon>
        <taxon>Ensifera</taxon>
        <taxon>Gryllidea</taxon>
        <taxon>Grylloidea</taxon>
        <taxon>Gryllidae</taxon>
        <taxon>Gryllinae</taxon>
        <taxon>Gryllus</taxon>
    </lineage>
</organism>
<proteinExistence type="inferred from homology"/>
<dbReference type="InterPro" id="IPR001579">
    <property type="entry name" value="Glyco_hydro_18_chit_AS"/>
</dbReference>
<evidence type="ECO:0000256" key="5">
    <source>
        <dbReference type="SAM" id="SignalP"/>
    </source>
</evidence>
<evidence type="ECO:0000259" key="6">
    <source>
        <dbReference type="PROSITE" id="PS51910"/>
    </source>
</evidence>
<sequence>MICWRLLCVLLVLSSIHADPDTVESKVDPIITCYVSTWATYRPVGGKFDFSNVVPSLCSHLVYAFVGINPEDSSIKVLDPWNDLEDNGGKGAFQKYIQLRNVNKKLKVSLAVGGWNEGSANYSVMAASPVRRKTFISSAVKMLREHGFDGLDLDWEYPTKRGGNAADRENFVLLVKELRQAFDNESHSSGRRWLLTSAIGASPDVIRSAYDLRSLSQHLDYLHIMSYDYHGAWEPVAGVNAPLRGQSDEDELSVEKTLELLLSSGAKKEKLLLGLPFYGHTFIASNVNEKPKLGSMTLKEGFSGPFTKEKGFMGYNEICAELERNASYWSISWDERSSTHYAVRDTHLISYDDPKSIERKVRFGMKKNIAGMMVWSLDTDDFLGDCEKTTGYSKFPLLRTINKAVTAALQEREHELAKNKKDHVKKNNSSRYTSLGYFVFIGIMTLLTIF</sequence>
<dbReference type="Pfam" id="PF00704">
    <property type="entry name" value="Glyco_hydro_18"/>
    <property type="match status" value="1"/>
</dbReference>
<evidence type="ECO:0000256" key="4">
    <source>
        <dbReference type="RuleBase" id="RU004453"/>
    </source>
</evidence>
<dbReference type="InterPro" id="IPR050314">
    <property type="entry name" value="Glycosyl_Hydrlase_18"/>
</dbReference>
<reference evidence="7 8" key="1">
    <citation type="submission" date="2024-03" db="EMBL/GenBank/DDBJ databases">
        <title>The genome assembly and annotation of the cricket Gryllus longicercus Weissman &amp; Gray.</title>
        <authorList>
            <person name="Szrajer S."/>
            <person name="Gray D."/>
            <person name="Ylla G."/>
        </authorList>
    </citation>
    <scope>NUCLEOTIDE SEQUENCE [LARGE SCALE GENOMIC DNA]</scope>
    <source>
        <strain evidence="7">DAG 2021-001</strain>
        <tissue evidence="7">Whole body minus gut</tissue>
    </source>
</reference>
<evidence type="ECO:0000256" key="3">
    <source>
        <dbReference type="RuleBase" id="RU000489"/>
    </source>
</evidence>
<dbReference type="GO" id="GO:0004568">
    <property type="term" value="F:chitinase activity"/>
    <property type="evidence" value="ECO:0007669"/>
    <property type="project" value="TreeGrafter"/>
</dbReference>
<keyword evidence="1 3" id="KW-0378">Hydrolase</keyword>
<dbReference type="InterPro" id="IPR017853">
    <property type="entry name" value="GH"/>
</dbReference>
<accession>A0AAN9YZU5</accession>
<gene>
    <name evidence="7" type="ORF">R5R35_006847</name>
</gene>
<feature type="domain" description="GH18" evidence="6">
    <location>
        <begin position="29"/>
        <end position="408"/>
    </location>
</feature>
<dbReference type="GO" id="GO:0005975">
    <property type="term" value="P:carbohydrate metabolic process"/>
    <property type="evidence" value="ECO:0007669"/>
    <property type="project" value="InterPro"/>
</dbReference>
<name>A0AAN9YZU5_9ORTH</name>
<dbReference type="AlphaFoldDB" id="A0AAN9YZU5"/>